<dbReference type="Gene3D" id="2.60.340.10">
    <property type="entry name" value="baseplate structural protein gp8, domain 1"/>
    <property type="match status" value="2"/>
</dbReference>
<sequence length="631" mass="67574">MTAIIKNYFRLRNAKDFIEHFTNFGSVQTLLKSSTTTNNSTTVTCDDTSDLLIGAEVSGSNIPVSGTPFPVKIVSIDSPTQFTLNRQATGSGVSTLQITQLTRNHYVFIGKPTSWGTQSQELSPPAPIDTKSNDQRIWEEMLSLKKVDESSASLVIPRSNWDETGKTVYAIYDDSDPDLYIQPTSARSTQFTPNFAGNFYVVNDQFDIFICLNNNRNSLSTVKPLRPNPVTNLVSGADGYVWKFVGAVKSSDQPRFVTDSWIPVKTIVGTPDVGTADYPQWQVQQAAVPGQILSINIDQTGSGYVHTYTGGFTASSISNTGGVGVATLTTPRNNTSGIYEGGQIHITSGADNGSIYTIANYTSSGVITLTTPWSTTGGTIKVTSSDTCQILPALTVTTNSTTPVKIKPIVTSGNITGASVIGAGQNATYTNIVVQSTLGGSGAQIRAILSDENGLGKDIEKDLGANYVMLNARLTFNEGTGDFPINNDYRQIGIIRNVKNYDGTMASASTLIATKKLNLENVLNPPTSFDAIFQVGSNSAIQGIVLDYIPSTGGEGALTYIQNPSTGYGAFSPGQIQGTGTSSTFSATIKSNGVINEEVKKLSGEIIYIENRRAILRSQDQIEDIKTIIEF</sequence>
<organism evidence="1">
    <name type="scientific">uncultured Caudovirales phage</name>
    <dbReference type="NCBI Taxonomy" id="2100421"/>
    <lineage>
        <taxon>Viruses</taxon>
        <taxon>Duplodnaviria</taxon>
        <taxon>Heunggongvirae</taxon>
        <taxon>Uroviricota</taxon>
        <taxon>Caudoviricetes</taxon>
        <taxon>Peduoviridae</taxon>
        <taxon>Maltschvirus</taxon>
        <taxon>Maltschvirus maltsch</taxon>
    </lineage>
</organism>
<gene>
    <name evidence="1" type="ORF">UFOVP410_177</name>
</gene>
<dbReference type="EMBL" id="LR796388">
    <property type="protein sequence ID" value="CAB4141338.1"/>
    <property type="molecule type" value="Genomic_DNA"/>
</dbReference>
<accession>A0A6J5M3X9</accession>
<evidence type="ECO:0000313" key="1">
    <source>
        <dbReference type="EMBL" id="CAB4141338.1"/>
    </source>
</evidence>
<proteinExistence type="predicted"/>
<dbReference type="InterPro" id="IPR036327">
    <property type="entry name" value="Gp8_sf"/>
</dbReference>
<name>A0A6J5M3X9_9CAUD</name>
<dbReference type="SUPFAM" id="SSF89433">
    <property type="entry name" value="Baseplate structural protein gp8"/>
    <property type="match status" value="2"/>
</dbReference>
<reference evidence="1" key="1">
    <citation type="submission" date="2020-04" db="EMBL/GenBank/DDBJ databases">
        <authorList>
            <person name="Chiriac C."/>
            <person name="Salcher M."/>
            <person name="Ghai R."/>
            <person name="Kavagutti S V."/>
        </authorList>
    </citation>
    <scope>NUCLEOTIDE SEQUENCE</scope>
</reference>
<protein>
    <submittedName>
        <fullName evidence="1">Uncharacterized protein</fullName>
    </submittedName>
</protein>